<evidence type="ECO:0000259" key="17">
    <source>
        <dbReference type="Pfam" id="PF07479"/>
    </source>
</evidence>
<feature type="binding site" evidence="10">
    <location>
        <position position="270"/>
    </location>
    <ligand>
        <name>NADPH</name>
        <dbReference type="ChEBI" id="CHEBI:57783"/>
    </ligand>
</feature>
<dbReference type="Pfam" id="PF07479">
    <property type="entry name" value="NAD_Gly3P_dh_C"/>
    <property type="match status" value="1"/>
</dbReference>
<feature type="binding site" evidence="10">
    <location>
        <position position="248"/>
    </location>
    <ligand>
        <name>sn-glycerol 3-phosphate</name>
        <dbReference type="ChEBI" id="CHEBI:57597"/>
    </ligand>
</feature>
<comment type="subcellular location">
    <subcellularLocation>
        <location evidence="10">Cytoplasm</location>
    </subcellularLocation>
</comment>
<evidence type="ECO:0000256" key="2">
    <source>
        <dbReference type="ARBA" id="ARBA00022516"/>
    </source>
</evidence>
<accession>A0A2R8BJL5</accession>
<keyword evidence="19" id="KW-1185">Reference proteome</keyword>
<dbReference type="GO" id="GO:0008654">
    <property type="term" value="P:phospholipid biosynthetic process"/>
    <property type="evidence" value="ECO:0007669"/>
    <property type="project" value="UniProtKB-KW"/>
</dbReference>
<evidence type="ECO:0000313" key="18">
    <source>
        <dbReference type="EMBL" id="SPH23502.1"/>
    </source>
</evidence>
<evidence type="ECO:0000256" key="5">
    <source>
        <dbReference type="ARBA" id="ARBA00023002"/>
    </source>
</evidence>
<comment type="function">
    <text evidence="10">Catalyzes the reduction of the glycolytic intermediate dihydroxyacetone phosphate (DHAP) to sn-glycerol 3-phosphate (G3P), the key precursor for phospholipid synthesis.</text>
</comment>
<evidence type="ECO:0000256" key="14">
    <source>
        <dbReference type="RuleBase" id="RU000437"/>
    </source>
</evidence>
<evidence type="ECO:0000256" key="7">
    <source>
        <dbReference type="ARBA" id="ARBA00023098"/>
    </source>
</evidence>
<evidence type="ECO:0000256" key="11">
    <source>
        <dbReference type="PIRSR" id="PIRSR000114-1"/>
    </source>
</evidence>
<gene>
    <name evidence="10 18" type="primary">gpsA</name>
    <name evidence="18" type="ORF">DEA8626_02566</name>
</gene>
<evidence type="ECO:0000256" key="13">
    <source>
        <dbReference type="PIRSR" id="PIRSR000114-3"/>
    </source>
</evidence>
<dbReference type="EC" id="1.1.1.94" evidence="10"/>
<keyword evidence="4 10" id="KW-0521">NADP</keyword>
<keyword evidence="9 10" id="KW-1208">Phospholipid metabolism</keyword>
<dbReference type="FunFam" id="3.40.50.720:FF:000019">
    <property type="entry name" value="Glycerol-3-phosphate dehydrogenase [NAD(P)+]"/>
    <property type="match status" value="1"/>
</dbReference>
<dbReference type="GO" id="GO:0005975">
    <property type="term" value="P:carbohydrate metabolic process"/>
    <property type="evidence" value="ECO:0007669"/>
    <property type="project" value="InterPro"/>
</dbReference>
<dbReference type="RefSeq" id="WP_108853603.1">
    <property type="nucleotide sequence ID" value="NZ_OMOQ01000002.1"/>
</dbReference>
<proteinExistence type="inferred from homology"/>
<dbReference type="GO" id="GO:0006650">
    <property type="term" value="P:glycerophospholipid metabolic process"/>
    <property type="evidence" value="ECO:0007669"/>
    <property type="project" value="UniProtKB-UniRule"/>
</dbReference>
<feature type="binding site" evidence="10">
    <location>
        <position position="11"/>
    </location>
    <ligand>
        <name>NADPH</name>
        <dbReference type="ChEBI" id="CHEBI:57783"/>
    </ligand>
</feature>
<keyword evidence="2 10" id="KW-0444">Lipid biosynthesis</keyword>
<dbReference type="GO" id="GO:0046167">
    <property type="term" value="P:glycerol-3-phosphate biosynthetic process"/>
    <property type="evidence" value="ECO:0007669"/>
    <property type="project" value="UniProtKB-UniRule"/>
</dbReference>
<dbReference type="InterPro" id="IPR006109">
    <property type="entry name" value="G3P_DH_NAD-dep_C"/>
</dbReference>
<evidence type="ECO:0000256" key="3">
    <source>
        <dbReference type="ARBA" id="ARBA00022741"/>
    </source>
</evidence>
<organism evidence="18 19">
    <name type="scientific">Albidovulum aquaemixtae</name>
    <dbReference type="NCBI Taxonomy" id="1542388"/>
    <lineage>
        <taxon>Bacteria</taxon>
        <taxon>Pseudomonadati</taxon>
        <taxon>Pseudomonadota</taxon>
        <taxon>Alphaproteobacteria</taxon>
        <taxon>Rhodobacterales</taxon>
        <taxon>Paracoccaceae</taxon>
        <taxon>Albidovulum</taxon>
    </lineage>
</organism>
<dbReference type="SUPFAM" id="SSF48179">
    <property type="entry name" value="6-phosphogluconate dehydrogenase C-terminal domain-like"/>
    <property type="match status" value="1"/>
</dbReference>
<dbReference type="NCBIfam" id="NF000940">
    <property type="entry name" value="PRK00094.1-2"/>
    <property type="match status" value="1"/>
</dbReference>
<dbReference type="AlphaFoldDB" id="A0A2R8BJL5"/>
<dbReference type="GO" id="GO:0141153">
    <property type="term" value="F:glycerol-3-phosphate dehydrogenase (NADP+) activity"/>
    <property type="evidence" value="ECO:0007669"/>
    <property type="project" value="RHEA"/>
</dbReference>
<dbReference type="NCBIfam" id="NF000942">
    <property type="entry name" value="PRK00094.1-4"/>
    <property type="match status" value="1"/>
</dbReference>
<evidence type="ECO:0000259" key="16">
    <source>
        <dbReference type="Pfam" id="PF01210"/>
    </source>
</evidence>
<dbReference type="Gene3D" id="1.10.1040.10">
    <property type="entry name" value="N-(1-d-carboxylethyl)-l-norvaline Dehydrogenase, domain 2"/>
    <property type="match status" value="1"/>
</dbReference>
<dbReference type="Proteomes" id="UP000244924">
    <property type="component" value="Unassembled WGS sequence"/>
</dbReference>
<dbReference type="InterPro" id="IPR036291">
    <property type="entry name" value="NAD(P)-bd_dom_sf"/>
</dbReference>
<dbReference type="Pfam" id="PF01210">
    <property type="entry name" value="NAD_Gly3P_dh_N"/>
    <property type="match status" value="1"/>
</dbReference>
<feature type="binding site" evidence="10">
    <location>
        <position position="250"/>
    </location>
    <ligand>
        <name>sn-glycerol 3-phosphate</name>
        <dbReference type="ChEBI" id="CHEBI:57597"/>
    </ligand>
</feature>
<feature type="binding site" evidence="12">
    <location>
        <position position="102"/>
    </location>
    <ligand>
        <name>substrate</name>
    </ligand>
</feature>
<keyword evidence="5 10" id="KW-0560">Oxidoreductase</keyword>
<feature type="binding site" evidence="10">
    <location>
        <position position="31"/>
    </location>
    <ligand>
        <name>NADPH</name>
        <dbReference type="ChEBI" id="CHEBI:57783"/>
    </ligand>
</feature>
<feature type="binding site" evidence="10">
    <location>
        <position position="130"/>
    </location>
    <ligand>
        <name>sn-glycerol 3-phosphate</name>
        <dbReference type="ChEBI" id="CHEBI:57597"/>
    </ligand>
</feature>
<dbReference type="HAMAP" id="MF_00394">
    <property type="entry name" value="NAD_Glyc3P_dehydrog"/>
    <property type="match status" value="1"/>
</dbReference>
<dbReference type="InterPro" id="IPR008927">
    <property type="entry name" value="6-PGluconate_DH-like_C_sf"/>
</dbReference>
<evidence type="ECO:0000313" key="19">
    <source>
        <dbReference type="Proteomes" id="UP000244924"/>
    </source>
</evidence>
<dbReference type="OrthoDB" id="9812273at2"/>
<dbReference type="PRINTS" id="PR00077">
    <property type="entry name" value="GPDHDRGNASE"/>
</dbReference>
<feature type="binding site" evidence="10">
    <location>
        <position position="185"/>
    </location>
    <ligand>
        <name>sn-glycerol 3-phosphate</name>
        <dbReference type="ChEBI" id="CHEBI:57597"/>
    </ligand>
</feature>
<dbReference type="GO" id="GO:0046168">
    <property type="term" value="P:glycerol-3-phosphate catabolic process"/>
    <property type="evidence" value="ECO:0007669"/>
    <property type="project" value="InterPro"/>
</dbReference>
<reference evidence="18 19" key="1">
    <citation type="submission" date="2018-03" db="EMBL/GenBank/DDBJ databases">
        <authorList>
            <person name="Keele B.F."/>
        </authorList>
    </citation>
    <scope>NUCLEOTIDE SEQUENCE [LARGE SCALE GENOMIC DNA]</scope>
    <source>
        <strain evidence="18 19">CECT 8626</strain>
    </source>
</reference>
<comment type="pathway">
    <text evidence="10">Membrane lipid metabolism; glycerophospholipid metabolism.</text>
</comment>
<dbReference type="InterPro" id="IPR011128">
    <property type="entry name" value="G3P_DH_NAD-dep_N"/>
</dbReference>
<comment type="catalytic activity">
    <reaction evidence="10 15">
        <text>sn-glycerol 3-phosphate + NADP(+) = dihydroxyacetone phosphate + NADPH + H(+)</text>
        <dbReference type="Rhea" id="RHEA:11096"/>
        <dbReference type="ChEBI" id="CHEBI:15378"/>
        <dbReference type="ChEBI" id="CHEBI:57597"/>
        <dbReference type="ChEBI" id="CHEBI:57642"/>
        <dbReference type="ChEBI" id="CHEBI:57783"/>
        <dbReference type="ChEBI" id="CHEBI:58349"/>
        <dbReference type="EC" id="1.1.1.94"/>
    </reaction>
</comment>
<dbReference type="InterPro" id="IPR013328">
    <property type="entry name" value="6PGD_dom2"/>
</dbReference>
<dbReference type="PANTHER" id="PTHR11728:SF1">
    <property type="entry name" value="GLYCEROL-3-PHOSPHATE DEHYDROGENASE [NAD(+)] 2, CHLOROPLASTIC"/>
    <property type="match status" value="1"/>
</dbReference>
<dbReference type="PIRSF" id="PIRSF000114">
    <property type="entry name" value="Glycerol-3-P_dh"/>
    <property type="match status" value="1"/>
</dbReference>
<dbReference type="GO" id="GO:0005829">
    <property type="term" value="C:cytosol"/>
    <property type="evidence" value="ECO:0007669"/>
    <property type="project" value="TreeGrafter"/>
</dbReference>
<feature type="binding site" evidence="10">
    <location>
        <position position="132"/>
    </location>
    <ligand>
        <name>sn-glycerol 3-phosphate</name>
        <dbReference type="ChEBI" id="CHEBI:57597"/>
    </ligand>
</feature>
<keyword evidence="8 10" id="KW-0594">Phospholipid biosynthesis</keyword>
<feature type="binding site" evidence="12">
    <location>
        <begin position="249"/>
        <end position="250"/>
    </location>
    <ligand>
        <name>substrate</name>
    </ligand>
</feature>
<feature type="binding site" evidence="13">
    <location>
        <begin position="7"/>
        <end position="12"/>
    </location>
    <ligand>
        <name>NAD(+)</name>
        <dbReference type="ChEBI" id="CHEBI:57540"/>
    </ligand>
</feature>
<feature type="domain" description="Glycerol-3-phosphate dehydrogenase NAD-dependent N-terminal" evidence="16">
    <location>
        <begin position="3"/>
        <end position="153"/>
    </location>
</feature>
<keyword evidence="10" id="KW-0963">Cytoplasm</keyword>
<feature type="domain" description="Glycerol-3-phosphate dehydrogenase NAD-dependent C-terminal" evidence="17">
    <location>
        <begin position="174"/>
        <end position="309"/>
    </location>
</feature>
<sequence length="320" mass="33270">MSVAVLGAGAFGTALAIALARHDADVTLWARDTDVVRLMSRDRQNERRLPGVRFPARLAITSEIGTVASEIVLLTVPMQQLAGFLTFHSATLNGRILVSCAKGIDLATQRGATDIISAACPEAQIAVLTGPSFAADIARGLPTALTLACRDDRTGAALQEALSTPVLRLYLSSDVRGAELGGALKNVIAIAAGVVVGAGLGDSARAALMTRGFAEMNRLAIRLGAQSETLAGLSGFGDLVLTCTSDGSRNFRYGRALGAAEKFDPQTTVEGAATAKAVSILAKTLDLEMPIAAMVAALVDRKISISDAMSQLLSRPLRKE</sequence>
<comment type="similarity">
    <text evidence="1 10 14">Belongs to the NAD-dependent glycerol-3-phosphate dehydrogenase family.</text>
</comment>
<protein>
    <recommendedName>
        <fullName evidence="10">Glycerol-3-phosphate dehydrogenase [NAD(P)+]</fullName>
        <ecNumber evidence="10">1.1.1.94</ecNumber>
    </recommendedName>
    <alternativeName>
        <fullName evidence="10">NAD(P)(+)-dependent glycerol-3-phosphate dehydrogenase</fullName>
    </alternativeName>
    <alternativeName>
        <fullName evidence="10">NAD(P)H-dependent dihydroxyacetone-phosphate reductase</fullName>
    </alternativeName>
</protein>
<keyword evidence="6 10" id="KW-0520">NAD</keyword>
<evidence type="ECO:0000256" key="10">
    <source>
        <dbReference type="HAMAP-Rule" id="MF_00394"/>
    </source>
</evidence>
<evidence type="ECO:0000256" key="8">
    <source>
        <dbReference type="ARBA" id="ARBA00023209"/>
    </source>
</evidence>
<evidence type="ECO:0000256" key="1">
    <source>
        <dbReference type="ARBA" id="ARBA00011009"/>
    </source>
</evidence>
<feature type="binding site" evidence="10">
    <location>
        <position position="134"/>
    </location>
    <ligand>
        <name>NADPH</name>
        <dbReference type="ChEBI" id="CHEBI:57783"/>
    </ligand>
</feature>
<dbReference type="GO" id="GO:0051287">
    <property type="term" value="F:NAD binding"/>
    <property type="evidence" value="ECO:0007669"/>
    <property type="project" value="InterPro"/>
</dbReference>
<evidence type="ECO:0000256" key="4">
    <source>
        <dbReference type="ARBA" id="ARBA00022857"/>
    </source>
</evidence>
<dbReference type="UniPathway" id="UPA00940"/>
<dbReference type="SUPFAM" id="SSF51735">
    <property type="entry name" value="NAD(P)-binding Rossmann-fold domains"/>
    <property type="match status" value="1"/>
</dbReference>
<dbReference type="InterPro" id="IPR006168">
    <property type="entry name" value="G3P_DH_NAD-dep"/>
</dbReference>
<evidence type="ECO:0000256" key="9">
    <source>
        <dbReference type="ARBA" id="ARBA00023264"/>
    </source>
</evidence>
<dbReference type="PANTHER" id="PTHR11728">
    <property type="entry name" value="GLYCEROL-3-PHOSPHATE DEHYDROGENASE"/>
    <property type="match status" value="1"/>
</dbReference>
<feature type="binding site" evidence="10">
    <location>
        <position position="102"/>
    </location>
    <ligand>
        <name>sn-glycerol 3-phosphate</name>
        <dbReference type="ChEBI" id="CHEBI:57597"/>
    </ligand>
</feature>
<feature type="binding site" evidence="13">
    <location>
        <position position="134"/>
    </location>
    <ligand>
        <name>NAD(+)</name>
        <dbReference type="ChEBI" id="CHEBI:57540"/>
    </ligand>
</feature>
<dbReference type="Gene3D" id="3.40.50.720">
    <property type="entry name" value="NAD(P)-binding Rossmann-like Domain"/>
    <property type="match status" value="1"/>
</dbReference>
<feature type="binding site" evidence="13">
    <location>
        <position position="249"/>
    </location>
    <ligand>
        <name>NAD(+)</name>
        <dbReference type="ChEBI" id="CHEBI:57540"/>
    </ligand>
</feature>
<feature type="binding site" evidence="10">
    <location>
        <position position="249"/>
    </location>
    <ligand>
        <name>sn-glycerol 3-phosphate</name>
        <dbReference type="ChEBI" id="CHEBI:57597"/>
    </ligand>
</feature>
<dbReference type="PROSITE" id="PS00957">
    <property type="entry name" value="NAD_G3PDH"/>
    <property type="match status" value="1"/>
</dbReference>
<evidence type="ECO:0000256" key="15">
    <source>
        <dbReference type="RuleBase" id="RU000439"/>
    </source>
</evidence>
<feature type="binding site" evidence="10">
    <location>
        <position position="238"/>
    </location>
    <ligand>
        <name>sn-glycerol 3-phosphate</name>
        <dbReference type="ChEBI" id="CHEBI:57597"/>
    </ligand>
</feature>
<dbReference type="GO" id="GO:0141152">
    <property type="term" value="F:glycerol-3-phosphate dehydrogenase (NAD+) activity"/>
    <property type="evidence" value="ECO:0007669"/>
    <property type="project" value="RHEA"/>
</dbReference>
<dbReference type="EMBL" id="OMOQ01000002">
    <property type="protein sequence ID" value="SPH23502.1"/>
    <property type="molecule type" value="Genomic_DNA"/>
</dbReference>
<evidence type="ECO:0000256" key="6">
    <source>
        <dbReference type="ARBA" id="ARBA00023027"/>
    </source>
</evidence>
<feature type="binding site" evidence="10">
    <location>
        <position position="249"/>
    </location>
    <ligand>
        <name>NADPH</name>
        <dbReference type="ChEBI" id="CHEBI:57783"/>
    </ligand>
</feature>
<comment type="catalytic activity">
    <reaction evidence="10">
        <text>sn-glycerol 3-phosphate + NAD(+) = dihydroxyacetone phosphate + NADH + H(+)</text>
        <dbReference type="Rhea" id="RHEA:11092"/>
        <dbReference type="ChEBI" id="CHEBI:15378"/>
        <dbReference type="ChEBI" id="CHEBI:57540"/>
        <dbReference type="ChEBI" id="CHEBI:57597"/>
        <dbReference type="ChEBI" id="CHEBI:57642"/>
        <dbReference type="ChEBI" id="CHEBI:57945"/>
        <dbReference type="EC" id="1.1.1.94"/>
    </reaction>
</comment>
<keyword evidence="7 10" id="KW-0443">Lipid metabolism</keyword>
<comment type="caution">
    <text evidence="10">Lacks conserved residue(s) required for the propagation of feature annotation.</text>
</comment>
<feature type="binding site" evidence="10">
    <location>
        <position position="102"/>
    </location>
    <ligand>
        <name>NADPH</name>
        <dbReference type="ChEBI" id="CHEBI:57783"/>
    </ligand>
</feature>
<name>A0A2R8BJL5_9RHOB</name>
<evidence type="ECO:0000256" key="12">
    <source>
        <dbReference type="PIRSR" id="PIRSR000114-2"/>
    </source>
</evidence>
<feature type="active site" description="Proton acceptor" evidence="10 11">
    <location>
        <position position="185"/>
    </location>
</feature>
<keyword evidence="3 10" id="KW-0547">Nucleotide-binding</keyword>